<organism evidence="1 2">
    <name type="scientific">Caenorhabditis japonica</name>
    <dbReference type="NCBI Taxonomy" id="281687"/>
    <lineage>
        <taxon>Eukaryota</taxon>
        <taxon>Metazoa</taxon>
        <taxon>Ecdysozoa</taxon>
        <taxon>Nematoda</taxon>
        <taxon>Chromadorea</taxon>
        <taxon>Rhabditida</taxon>
        <taxon>Rhabditina</taxon>
        <taxon>Rhabditomorpha</taxon>
        <taxon>Rhabditoidea</taxon>
        <taxon>Rhabditidae</taxon>
        <taxon>Peloderinae</taxon>
        <taxon>Caenorhabditis</taxon>
    </lineage>
</organism>
<keyword evidence="2" id="KW-1185">Reference proteome</keyword>
<reference evidence="1" key="2">
    <citation type="submission" date="2022-06" db="UniProtKB">
        <authorList>
            <consortium name="EnsemblMetazoa"/>
        </authorList>
    </citation>
    <scope>IDENTIFICATION</scope>
    <source>
        <strain evidence="1">DF5081</strain>
    </source>
</reference>
<protein>
    <submittedName>
        <fullName evidence="1">Uncharacterized protein</fullName>
    </submittedName>
</protein>
<evidence type="ECO:0000313" key="1">
    <source>
        <dbReference type="EnsemblMetazoa" id="CJA36138.1"/>
    </source>
</evidence>
<accession>A0A8R1EJA2</accession>
<name>A0A8R1EJA2_CAEJA</name>
<reference evidence="2" key="1">
    <citation type="submission" date="2010-08" db="EMBL/GenBank/DDBJ databases">
        <authorList>
            <consortium name="Caenorhabditis japonica Sequencing Consortium"/>
            <person name="Wilson R.K."/>
        </authorList>
    </citation>
    <scope>NUCLEOTIDE SEQUENCE [LARGE SCALE GENOMIC DNA]</scope>
    <source>
        <strain evidence="2">DF5081</strain>
    </source>
</reference>
<dbReference type="AlphaFoldDB" id="A0A8R1EJA2"/>
<proteinExistence type="predicted"/>
<dbReference type="EnsemblMetazoa" id="CJA36138.1">
    <property type="protein sequence ID" value="CJA36138.1"/>
    <property type="gene ID" value="WBGene00211985"/>
</dbReference>
<sequence>VFRSPIWTSVGREDVGVNVNNDDVNLSSKL</sequence>
<dbReference type="Proteomes" id="UP000005237">
    <property type="component" value="Unassembled WGS sequence"/>
</dbReference>
<evidence type="ECO:0000313" key="2">
    <source>
        <dbReference type="Proteomes" id="UP000005237"/>
    </source>
</evidence>